<organism evidence="8 9">
    <name type="scientific">Streptomyces sindenensis</name>
    <dbReference type="NCBI Taxonomy" id="67363"/>
    <lineage>
        <taxon>Bacteria</taxon>
        <taxon>Bacillati</taxon>
        <taxon>Actinomycetota</taxon>
        <taxon>Actinomycetes</taxon>
        <taxon>Kitasatosporales</taxon>
        <taxon>Streptomycetaceae</taxon>
        <taxon>Streptomyces</taxon>
    </lineage>
</organism>
<dbReference type="PANTHER" id="PTHR35807">
    <property type="entry name" value="TRANSCRIPTIONAL REGULATOR REDD-RELATED"/>
    <property type="match status" value="1"/>
</dbReference>
<dbReference type="InterPro" id="IPR027417">
    <property type="entry name" value="P-loop_NTPase"/>
</dbReference>
<dbReference type="Proteomes" id="UP001598251">
    <property type="component" value="Unassembled WGS sequence"/>
</dbReference>
<comment type="caution">
    <text evidence="8">The sequence shown here is derived from an EMBL/GenBank/DDBJ whole genome shotgun (WGS) entry which is preliminary data.</text>
</comment>
<protein>
    <submittedName>
        <fullName evidence="8">BTAD domain-containing putative transcriptional regulator</fullName>
    </submittedName>
</protein>
<dbReference type="Gene3D" id="1.10.10.10">
    <property type="entry name" value="Winged helix-like DNA-binding domain superfamily/Winged helix DNA-binding domain"/>
    <property type="match status" value="1"/>
</dbReference>
<dbReference type="SMART" id="SM00862">
    <property type="entry name" value="Trans_reg_C"/>
    <property type="match status" value="1"/>
</dbReference>
<dbReference type="Gene3D" id="1.25.40.10">
    <property type="entry name" value="Tetratricopeptide repeat domain"/>
    <property type="match status" value="1"/>
</dbReference>
<dbReference type="RefSeq" id="WP_280931824.1">
    <property type="nucleotide sequence ID" value="NZ_JBHXLY010000026.1"/>
</dbReference>
<evidence type="ECO:0000256" key="3">
    <source>
        <dbReference type="ARBA" id="ARBA00023015"/>
    </source>
</evidence>
<dbReference type="SUPFAM" id="SSF46894">
    <property type="entry name" value="C-terminal effector domain of the bipartite response regulators"/>
    <property type="match status" value="1"/>
</dbReference>
<feature type="domain" description="OmpR/PhoB-type" evidence="7">
    <location>
        <begin position="3"/>
        <end position="100"/>
    </location>
</feature>
<evidence type="ECO:0000256" key="5">
    <source>
        <dbReference type="ARBA" id="ARBA00023163"/>
    </source>
</evidence>
<dbReference type="CDD" id="cd15831">
    <property type="entry name" value="BTAD"/>
    <property type="match status" value="1"/>
</dbReference>
<dbReference type="InterPro" id="IPR016032">
    <property type="entry name" value="Sig_transdc_resp-reg_C-effctor"/>
</dbReference>
<keyword evidence="9" id="KW-1185">Reference proteome</keyword>
<dbReference type="InterPro" id="IPR005158">
    <property type="entry name" value="BTAD"/>
</dbReference>
<evidence type="ECO:0000256" key="1">
    <source>
        <dbReference type="ARBA" id="ARBA00005820"/>
    </source>
</evidence>
<evidence type="ECO:0000259" key="7">
    <source>
        <dbReference type="PROSITE" id="PS51755"/>
    </source>
</evidence>
<keyword evidence="5" id="KW-0804">Transcription</keyword>
<dbReference type="Gene3D" id="3.40.50.300">
    <property type="entry name" value="P-loop containing nucleotide triphosphate hydrolases"/>
    <property type="match status" value="1"/>
</dbReference>
<dbReference type="Pfam" id="PF03704">
    <property type="entry name" value="BTAD"/>
    <property type="match status" value="1"/>
</dbReference>
<keyword evidence="4 6" id="KW-0238">DNA-binding</keyword>
<dbReference type="EMBL" id="JBHXOF010000016">
    <property type="protein sequence ID" value="MFD4215822.1"/>
    <property type="molecule type" value="Genomic_DNA"/>
</dbReference>
<accession>A0ABW6EN33</accession>
<evidence type="ECO:0000256" key="6">
    <source>
        <dbReference type="PROSITE-ProRule" id="PRU01091"/>
    </source>
</evidence>
<evidence type="ECO:0000256" key="4">
    <source>
        <dbReference type="ARBA" id="ARBA00023125"/>
    </source>
</evidence>
<gene>
    <name evidence="8" type="ORF">ACFWSS_23415</name>
</gene>
<sequence length="619" mass="67067">MSGRQHEERRVEFRILGPTELLVDGVPVPLTAPKLRTVLVALLLSRGRVVSDASLSELLWGPLPPATMAAQLYTYISRLRRSCEPGLDVLRGLRGYRLDIGAAGFDLHHFQRAAERGRQSLRDGRYATAAGQLASALALWRGPALADVTESLAVAELPRLEESRLSVQEDRIEADLAMGRHACVLTELVGLVAEHPVRESLRGQLMTALYRVGRPADALRVYEEGRRLLKGELGIDPGAVLRDIHRAVLLENLPEPVSRASVAVHAPEAEEPPPAGDAVVTDDLWGGLVPAMLPMDVGDFTGRTDELAETLATLRGQRDGRRGVMLTGAAGIGKSALAIHAGYACRSDFSQGQLYIDLREQDGGPKDPVDVLGGFLRALLPGRHELPATLDERVQLYRSLLAQRRVLVVLDNASADWQVRPLLPSGDSSHAVVTSRCPMPSLEGIHAVRLGRLDGPAARALLAGVVGERRVADEPGPVGRVVELCDGLPLALRVCADRLRNHPDWRVADLVDRLTCEESRLDLLCEGSLDVRARLRTSVMELDPPSRDAFRALSRGDAAPFTTAEAAARLGVSRRRAQVLLDALVGAWLLEAVPADGGRSVHRFPPLVALLVREQPHQG</sequence>
<dbReference type="PROSITE" id="PS51755">
    <property type="entry name" value="OMPR_PHOB"/>
    <property type="match status" value="1"/>
</dbReference>
<dbReference type="InterPro" id="IPR036388">
    <property type="entry name" value="WH-like_DNA-bd_sf"/>
</dbReference>
<evidence type="ECO:0000256" key="2">
    <source>
        <dbReference type="ARBA" id="ARBA00023012"/>
    </source>
</evidence>
<dbReference type="SUPFAM" id="SSF48452">
    <property type="entry name" value="TPR-like"/>
    <property type="match status" value="1"/>
</dbReference>
<proteinExistence type="inferred from homology"/>
<dbReference type="PRINTS" id="PR00364">
    <property type="entry name" value="DISEASERSIST"/>
</dbReference>
<dbReference type="InterPro" id="IPR011990">
    <property type="entry name" value="TPR-like_helical_dom_sf"/>
</dbReference>
<dbReference type="PANTHER" id="PTHR35807:SF1">
    <property type="entry name" value="TRANSCRIPTIONAL REGULATOR REDD"/>
    <property type="match status" value="1"/>
</dbReference>
<name>A0ABW6EN33_9ACTN</name>
<keyword evidence="2" id="KW-0902">Two-component regulatory system</keyword>
<feature type="DNA-binding region" description="OmpR/PhoB-type" evidence="6">
    <location>
        <begin position="3"/>
        <end position="100"/>
    </location>
</feature>
<reference evidence="8 9" key="1">
    <citation type="submission" date="2024-09" db="EMBL/GenBank/DDBJ databases">
        <title>The Natural Products Discovery Center: Release of the First 8490 Sequenced Strains for Exploring Actinobacteria Biosynthetic Diversity.</title>
        <authorList>
            <person name="Kalkreuter E."/>
            <person name="Kautsar S.A."/>
            <person name="Yang D."/>
            <person name="Bader C.D."/>
            <person name="Teijaro C.N."/>
            <person name="Fluegel L."/>
            <person name="Davis C.M."/>
            <person name="Simpson J.R."/>
            <person name="Lauterbach L."/>
            <person name="Steele A.D."/>
            <person name="Gui C."/>
            <person name="Meng S."/>
            <person name="Li G."/>
            <person name="Viehrig K."/>
            <person name="Ye F."/>
            <person name="Su P."/>
            <person name="Kiefer A.F."/>
            <person name="Nichols A."/>
            <person name="Cepeda A.J."/>
            <person name="Yan W."/>
            <person name="Fan B."/>
            <person name="Jiang Y."/>
            <person name="Adhikari A."/>
            <person name="Zheng C.-J."/>
            <person name="Schuster L."/>
            <person name="Cowan T.M."/>
            <person name="Smanski M.J."/>
            <person name="Chevrette M.G."/>
            <person name="De Carvalho L.P.S."/>
            <person name="Shen B."/>
        </authorList>
    </citation>
    <scope>NUCLEOTIDE SEQUENCE [LARGE SCALE GENOMIC DNA]</scope>
    <source>
        <strain evidence="8 9">NPDC058546</strain>
    </source>
</reference>
<evidence type="ECO:0000313" key="8">
    <source>
        <dbReference type="EMBL" id="MFD4215822.1"/>
    </source>
</evidence>
<dbReference type="SMART" id="SM01043">
    <property type="entry name" value="BTAD"/>
    <property type="match status" value="1"/>
</dbReference>
<keyword evidence="3" id="KW-0805">Transcription regulation</keyword>
<dbReference type="InterPro" id="IPR051677">
    <property type="entry name" value="AfsR-DnrI-RedD_regulator"/>
</dbReference>
<dbReference type="SUPFAM" id="SSF52540">
    <property type="entry name" value="P-loop containing nucleoside triphosphate hydrolases"/>
    <property type="match status" value="1"/>
</dbReference>
<evidence type="ECO:0000313" key="9">
    <source>
        <dbReference type="Proteomes" id="UP001598251"/>
    </source>
</evidence>
<comment type="similarity">
    <text evidence="1">Belongs to the AfsR/DnrI/RedD regulatory family.</text>
</comment>
<dbReference type="InterPro" id="IPR001867">
    <property type="entry name" value="OmpR/PhoB-type_DNA-bd"/>
</dbReference>